<keyword evidence="8" id="KW-1185">Reference proteome</keyword>
<feature type="coiled-coil region" evidence="4">
    <location>
        <begin position="182"/>
        <end position="209"/>
    </location>
</feature>
<dbReference type="InterPro" id="IPR003594">
    <property type="entry name" value="HATPase_dom"/>
</dbReference>
<dbReference type="Gene3D" id="3.30.565.10">
    <property type="entry name" value="Histidine kinase-like ATPase, C-terminal domain"/>
    <property type="match status" value="1"/>
</dbReference>
<dbReference type="InterPro" id="IPR050482">
    <property type="entry name" value="Sensor_HK_TwoCompSys"/>
</dbReference>
<keyword evidence="3" id="KW-0902">Two-component regulatory system</keyword>
<dbReference type="SMART" id="SM00387">
    <property type="entry name" value="HATPase_c"/>
    <property type="match status" value="1"/>
</dbReference>
<feature type="transmembrane region" description="Helical" evidence="5">
    <location>
        <begin position="58"/>
        <end position="75"/>
    </location>
</feature>
<evidence type="ECO:0000256" key="3">
    <source>
        <dbReference type="ARBA" id="ARBA00023012"/>
    </source>
</evidence>
<keyword evidence="1" id="KW-0808">Transferase</keyword>
<evidence type="ECO:0000256" key="4">
    <source>
        <dbReference type="SAM" id="Coils"/>
    </source>
</evidence>
<dbReference type="CDD" id="cd16917">
    <property type="entry name" value="HATPase_UhpB-NarQ-NarX-like"/>
    <property type="match status" value="1"/>
</dbReference>
<keyword evidence="5" id="KW-0472">Membrane</keyword>
<dbReference type="InterPro" id="IPR011712">
    <property type="entry name" value="Sig_transdc_His_kin_sub3_dim/P"/>
</dbReference>
<organism evidence="7 8">
    <name type="scientific">Streptomyces milbemycinicus</name>
    <dbReference type="NCBI Taxonomy" id="476552"/>
    <lineage>
        <taxon>Bacteria</taxon>
        <taxon>Bacillati</taxon>
        <taxon>Actinomycetota</taxon>
        <taxon>Actinomycetes</taxon>
        <taxon>Kitasatosporales</taxon>
        <taxon>Streptomycetaceae</taxon>
        <taxon>Streptomyces</taxon>
    </lineage>
</organism>
<accession>A0ABW8LPK0</accession>
<dbReference type="PIRSF" id="PIRSF037434">
    <property type="entry name" value="STHK_ChrS"/>
    <property type="match status" value="1"/>
</dbReference>
<name>A0ABW8LPK0_9ACTN</name>
<dbReference type="SUPFAM" id="SSF55874">
    <property type="entry name" value="ATPase domain of HSP90 chaperone/DNA topoisomerase II/histidine kinase"/>
    <property type="match status" value="1"/>
</dbReference>
<dbReference type="Pfam" id="PF07730">
    <property type="entry name" value="HisKA_3"/>
    <property type="match status" value="1"/>
</dbReference>
<keyword evidence="4" id="KW-0175">Coiled coil</keyword>
<dbReference type="Gene3D" id="1.20.5.1930">
    <property type="match status" value="1"/>
</dbReference>
<evidence type="ECO:0000313" key="8">
    <source>
        <dbReference type="Proteomes" id="UP001620295"/>
    </source>
</evidence>
<feature type="transmembrane region" description="Helical" evidence="5">
    <location>
        <begin position="131"/>
        <end position="150"/>
    </location>
</feature>
<dbReference type="EMBL" id="JBJDQH010000006">
    <property type="protein sequence ID" value="MFK4267000.1"/>
    <property type="molecule type" value="Genomic_DNA"/>
</dbReference>
<evidence type="ECO:0000256" key="1">
    <source>
        <dbReference type="ARBA" id="ARBA00022679"/>
    </source>
</evidence>
<feature type="transmembrane region" description="Helical" evidence="5">
    <location>
        <begin position="35"/>
        <end position="51"/>
    </location>
</feature>
<proteinExistence type="predicted"/>
<dbReference type="Pfam" id="PF02518">
    <property type="entry name" value="HATPase_c"/>
    <property type="match status" value="1"/>
</dbReference>
<dbReference type="PROSITE" id="PS50109">
    <property type="entry name" value="HIS_KIN"/>
    <property type="match status" value="1"/>
</dbReference>
<gene>
    <name evidence="7" type="ORF">ACI2L5_18975</name>
</gene>
<dbReference type="GO" id="GO:0016301">
    <property type="term" value="F:kinase activity"/>
    <property type="evidence" value="ECO:0007669"/>
    <property type="project" value="UniProtKB-KW"/>
</dbReference>
<evidence type="ECO:0000313" key="7">
    <source>
        <dbReference type="EMBL" id="MFK4267000.1"/>
    </source>
</evidence>
<keyword evidence="2 7" id="KW-0418">Kinase</keyword>
<sequence length="422" mass="45372">MPDDLPVEDTPRRLTERVALRAPDVHNHTFRRWDAYYGVVFAATLVFVLFASDPGPALRALAVVLFTATIPWYVFVGRPVLRAEGADQRRSVRYIAGAVLLFLIPSALVGETRIAAFSLVPQCFILLRMRWALTAIAVVNIAPVAVWGLWAPREPPELFFESLSAVVTLTFSVVMGSWIIRIIDQSRERAALIAELEASREEVARLSAAHGALAERERLSREIHDTLAQGFTSLLMLVQAVESEVEHDVPLARRHLDLMARTARENLAEARALVAGAGPADLDGGSLPDAVRRLAARHREQTGAPAVVEVSGAVRPLPAGVEVVALRSCQESLTNARRHAGPDAAVTIGLGYGEGALRVLVRDTGRGFDPLARHDGYGLAGLRTRAGEVGGAVRVSSGPGEGTTVTVELPVQAATEGARSAR</sequence>
<dbReference type="InterPro" id="IPR005467">
    <property type="entry name" value="His_kinase_dom"/>
</dbReference>
<dbReference type="Proteomes" id="UP001620295">
    <property type="component" value="Unassembled WGS sequence"/>
</dbReference>
<evidence type="ECO:0000256" key="5">
    <source>
        <dbReference type="SAM" id="Phobius"/>
    </source>
</evidence>
<dbReference type="PANTHER" id="PTHR24421:SF62">
    <property type="entry name" value="SENSORY TRANSDUCTION HISTIDINE KINASE"/>
    <property type="match status" value="1"/>
</dbReference>
<feature type="transmembrane region" description="Helical" evidence="5">
    <location>
        <begin position="95"/>
        <end position="119"/>
    </location>
</feature>
<keyword evidence="5" id="KW-0812">Transmembrane</keyword>
<protein>
    <submittedName>
        <fullName evidence="7">Sensor histidine kinase</fullName>
    </submittedName>
</protein>
<dbReference type="InterPro" id="IPR017205">
    <property type="entry name" value="Sig_transdc_His_kinase_ChrS"/>
</dbReference>
<reference evidence="7 8" key="1">
    <citation type="submission" date="2024-11" db="EMBL/GenBank/DDBJ databases">
        <title>The Natural Products Discovery Center: Release of the First 8490 Sequenced Strains for Exploring Actinobacteria Biosynthetic Diversity.</title>
        <authorList>
            <person name="Kalkreuter E."/>
            <person name="Kautsar S.A."/>
            <person name="Yang D."/>
            <person name="Bader C.D."/>
            <person name="Teijaro C.N."/>
            <person name="Fluegel L."/>
            <person name="Davis C.M."/>
            <person name="Simpson J.R."/>
            <person name="Lauterbach L."/>
            <person name="Steele A.D."/>
            <person name="Gui C."/>
            <person name="Meng S."/>
            <person name="Li G."/>
            <person name="Viehrig K."/>
            <person name="Ye F."/>
            <person name="Su P."/>
            <person name="Kiefer A.F."/>
            <person name="Nichols A."/>
            <person name="Cepeda A.J."/>
            <person name="Yan W."/>
            <person name="Fan B."/>
            <person name="Jiang Y."/>
            <person name="Adhikari A."/>
            <person name="Zheng C.-J."/>
            <person name="Schuster L."/>
            <person name="Cowan T.M."/>
            <person name="Smanski M.J."/>
            <person name="Chevrette M.G."/>
            <person name="De Carvalho L.P.S."/>
            <person name="Shen B."/>
        </authorList>
    </citation>
    <scope>NUCLEOTIDE SEQUENCE [LARGE SCALE GENOMIC DNA]</scope>
    <source>
        <strain evidence="7 8">NPDC020863</strain>
    </source>
</reference>
<comment type="caution">
    <text evidence="7">The sequence shown here is derived from an EMBL/GenBank/DDBJ whole genome shotgun (WGS) entry which is preliminary data.</text>
</comment>
<evidence type="ECO:0000256" key="2">
    <source>
        <dbReference type="ARBA" id="ARBA00022777"/>
    </source>
</evidence>
<evidence type="ECO:0000259" key="6">
    <source>
        <dbReference type="PROSITE" id="PS50109"/>
    </source>
</evidence>
<dbReference type="PANTHER" id="PTHR24421">
    <property type="entry name" value="NITRATE/NITRITE SENSOR PROTEIN NARX-RELATED"/>
    <property type="match status" value="1"/>
</dbReference>
<dbReference type="InterPro" id="IPR036890">
    <property type="entry name" value="HATPase_C_sf"/>
</dbReference>
<feature type="transmembrane region" description="Helical" evidence="5">
    <location>
        <begin position="162"/>
        <end position="180"/>
    </location>
</feature>
<dbReference type="RefSeq" id="WP_404746686.1">
    <property type="nucleotide sequence ID" value="NZ_JBJDQH010000006.1"/>
</dbReference>
<feature type="domain" description="Histidine kinase" evidence="6">
    <location>
        <begin position="333"/>
        <end position="413"/>
    </location>
</feature>
<keyword evidence="5" id="KW-1133">Transmembrane helix</keyword>